<dbReference type="SUPFAM" id="SSF55120">
    <property type="entry name" value="Pseudouridine synthase"/>
    <property type="match status" value="1"/>
</dbReference>
<dbReference type="EMBL" id="JARYZI010000002">
    <property type="protein sequence ID" value="MDH8677253.1"/>
    <property type="molecule type" value="Genomic_DNA"/>
</dbReference>
<evidence type="ECO:0000313" key="6">
    <source>
        <dbReference type="EMBL" id="MDH8677253.1"/>
    </source>
</evidence>
<evidence type="ECO:0000313" key="7">
    <source>
        <dbReference type="Proteomes" id="UP001158045"/>
    </source>
</evidence>
<evidence type="ECO:0000256" key="4">
    <source>
        <dbReference type="ARBA" id="ARBA00033164"/>
    </source>
</evidence>
<dbReference type="Proteomes" id="UP001158045">
    <property type="component" value="Unassembled WGS sequence"/>
</dbReference>
<feature type="domain" description="Pseudouridine synthase RsuA/RluA-like" evidence="5">
    <location>
        <begin position="9"/>
        <end position="168"/>
    </location>
</feature>
<evidence type="ECO:0000256" key="3">
    <source>
        <dbReference type="ARBA" id="ARBA00031870"/>
    </source>
</evidence>
<proteinExistence type="inferred from homology"/>
<keyword evidence="7" id="KW-1185">Reference proteome</keyword>
<dbReference type="PANTHER" id="PTHR21600">
    <property type="entry name" value="MITOCHONDRIAL RNA PSEUDOURIDINE SYNTHASE"/>
    <property type="match status" value="1"/>
</dbReference>
<dbReference type="CDD" id="cd02869">
    <property type="entry name" value="PseudoU_synth_RluA_like"/>
    <property type="match status" value="1"/>
</dbReference>
<dbReference type="InterPro" id="IPR006145">
    <property type="entry name" value="PsdUridine_synth_RsuA/RluA"/>
</dbReference>
<name>A0ABT6NA14_9FIRM</name>
<gene>
    <name evidence="6" type="ORF">QE109_03785</name>
</gene>
<dbReference type="InterPro" id="IPR020103">
    <property type="entry name" value="PsdUridine_synth_cat_dom_sf"/>
</dbReference>
<dbReference type="RefSeq" id="WP_281093065.1">
    <property type="nucleotide sequence ID" value="NZ_JARYZI010000002.1"/>
</dbReference>
<comment type="similarity">
    <text evidence="2">Belongs to the pseudouridine synthase RluA family.</text>
</comment>
<evidence type="ECO:0000256" key="1">
    <source>
        <dbReference type="ARBA" id="ARBA00000073"/>
    </source>
</evidence>
<accession>A0ABT6NA14</accession>
<protein>
    <recommendedName>
        <fullName evidence="3">RNA pseudouridylate synthase</fullName>
    </recommendedName>
    <alternativeName>
        <fullName evidence="4">RNA-uridine isomerase</fullName>
    </alternativeName>
</protein>
<reference evidence="6 7" key="1">
    <citation type="submission" date="2023-04" db="EMBL/GenBank/DDBJ databases">
        <title>Fusibacter bizertensis strain WBS, isolated from littoral bottom sediments of the Arctic seas - biochemical and genomic analysis.</title>
        <authorList>
            <person name="Brioukhanov A.L."/>
        </authorList>
    </citation>
    <scope>NUCLEOTIDE SEQUENCE [LARGE SCALE GENOMIC DNA]</scope>
    <source>
        <strain evidence="6 7">WBS</strain>
    </source>
</reference>
<comment type="catalytic activity">
    <reaction evidence="1">
        <text>a uridine in RNA = a pseudouridine in RNA</text>
        <dbReference type="Rhea" id="RHEA:48348"/>
        <dbReference type="Rhea" id="RHEA-COMP:12068"/>
        <dbReference type="Rhea" id="RHEA-COMP:12069"/>
        <dbReference type="ChEBI" id="CHEBI:65314"/>
        <dbReference type="ChEBI" id="CHEBI:65315"/>
    </reaction>
</comment>
<dbReference type="PANTHER" id="PTHR21600:SF87">
    <property type="entry name" value="RNA PSEUDOURIDYLATE SYNTHASE DOMAIN-CONTAINING PROTEIN 1"/>
    <property type="match status" value="1"/>
</dbReference>
<evidence type="ECO:0000256" key="2">
    <source>
        <dbReference type="ARBA" id="ARBA00010876"/>
    </source>
</evidence>
<sequence>MKVIFEDKHILVVEKPQNIPIQRDRKGSVNLLDQALDYLEFSCGIDSPYLGLVHRLDRHTGGIVVFAKHLQATRTLSELFASHMVNKQYLARVEGEVKSNHSKLTHYLLPDPSKNSVSVVSRGVKGVKEAILDITVTSVYHLAEGDLSDVIIKLHTGRQHQIRVQLSALGHPILGDEKYGAHWSSAYRNSMTLWSTSLSFNAFGIKYEFHSSPPFEGNWKIL</sequence>
<comment type="caution">
    <text evidence="6">The sequence shown here is derived from an EMBL/GenBank/DDBJ whole genome shotgun (WGS) entry which is preliminary data.</text>
</comment>
<dbReference type="InterPro" id="IPR050188">
    <property type="entry name" value="RluA_PseudoU_synthase"/>
</dbReference>
<dbReference type="GO" id="GO:0016853">
    <property type="term" value="F:isomerase activity"/>
    <property type="evidence" value="ECO:0007669"/>
    <property type="project" value="UniProtKB-KW"/>
</dbReference>
<dbReference type="Pfam" id="PF00849">
    <property type="entry name" value="PseudoU_synth_2"/>
    <property type="match status" value="1"/>
</dbReference>
<keyword evidence="6" id="KW-0413">Isomerase</keyword>
<organism evidence="6 7">
    <name type="scientific">Fusibacter bizertensis</name>
    <dbReference type="NCBI Taxonomy" id="1488331"/>
    <lineage>
        <taxon>Bacteria</taxon>
        <taxon>Bacillati</taxon>
        <taxon>Bacillota</taxon>
        <taxon>Clostridia</taxon>
        <taxon>Eubacteriales</taxon>
        <taxon>Eubacteriales Family XII. Incertae Sedis</taxon>
        <taxon>Fusibacter</taxon>
    </lineage>
</organism>
<dbReference type="Gene3D" id="3.30.2350.10">
    <property type="entry name" value="Pseudouridine synthase"/>
    <property type="match status" value="1"/>
</dbReference>
<evidence type="ECO:0000259" key="5">
    <source>
        <dbReference type="Pfam" id="PF00849"/>
    </source>
</evidence>